<feature type="chain" id="PRO_5014385336" evidence="1">
    <location>
        <begin position="21"/>
        <end position="101"/>
    </location>
</feature>
<reference evidence="2 3" key="1">
    <citation type="submission" date="2018-01" db="EMBL/GenBank/DDBJ databases">
        <title>Metagenomic assembled genomes from two thermal pools in the Uzon Caldera, Kamchatka, Russia.</title>
        <authorList>
            <person name="Wilkins L."/>
            <person name="Ettinger C."/>
        </authorList>
    </citation>
    <scope>NUCLEOTIDE SEQUENCE [LARGE SCALE GENOMIC DNA]</scope>
    <source>
        <strain evidence="2">ZAV-05</strain>
    </source>
</reference>
<protein>
    <submittedName>
        <fullName evidence="2">Cytochrome C</fullName>
    </submittedName>
</protein>
<organism evidence="2 3">
    <name type="scientific">Calditerrivibrio nitroreducens</name>
    <dbReference type="NCBI Taxonomy" id="477976"/>
    <lineage>
        <taxon>Bacteria</taxon>
        <taxon>Pseudomonadati</taxon>
        <taxon>Deferribacterota</taxon>
        <taxon>Deferribacteres</taxon>
        <taxon>Deferribacterales</taxon>
        <taxon>Calditerrivibrionaceae</taxon>
    </lineage>
</organism>
<feature type="signal peptide" evidence="1">
    <location>
        <begin position="1"/>
        <end position="20"/>
    </location>
</feature>
<accession>A0A2J6WMI3</accession>
<dbReference type="GO" id="GO:0020037">
    <property type="term" value="F:heme binding"/>
    <property type="evidence" value="ECO:0007669"/>
    <property type="project" value="InterPro"/>
</dbReference>
<evidence type="ECO:0000313" key="3">
    <source>
        <dbReference type="Proteomes" id="UP000242881"/>
    </source>
</evidence>
<comment type="caution">
    <text evidence="2">The sequence shown here is derived from an EMBL/GenBank/DDBJ whole genome shotgun (WGS) entry which is preliminary data.</text>
</comment>
<dbReference type="Proteomes" id="UP000242881">
    <property type="component" value="Unassembled WGS sequence"/>
</dbReference>
<dbReference type="EMBL" id="PNIN01000038">
    <property type="protein sequence ID" value="PMP71606.1"/>
    <property type="molecule type" value="Genomic_DNA"/>
</dbReference>
<evidence type="ECO:0000256" key="1">
    <source>
        <dbReference type="SAM" id="SignalP"/>
    </source>
</evidence>
<gene>
    <name evidence="2" type="ORF">C0187_03660</name>
</gene>
<dbReference type="SUPFAM" id="SSF46626">
    <property type="entry name" value="Cytochrome c"/>
    <property type="match status" value="1"/>
</dbReference>
<keyword evidence="1" id="KW-0732">Signal</keyword>
<dbReference type="RefSeq" id="WP_424605439.1">
    <property type="nucleotide sequence ID" value="NZ_JBNAVA010000004.1"/>
</dbReference>
<name>A0A2J6WMI3_9BACT</name>
<evidence type="ECO:0000313" key="2">
    <source>
        <dbReference type="EMBL" id="PMP71606.1"/>
    </source>
</evidence>
<dbReference type="AlphaFoldDB" id="A0A2J6WMI3"/>
<dbReference type="GO" id="GO:0009055">
    <property type="term" value="F:electron transfer activity"/>
    <property type="evidence" value="ECO:0007669"/>
    <property type="project" value="InterPro"/>
</dbReference>
<dbReference type="InterPro" id="IPR036909">
    <property type="entry name" value="Cyt_c-like_dom_sf"/>
</dbReference>
<proteinExistence type="predicted"/>
<sequence length="101" mass="10761">MKKLVAVALIAAFAVSAAFAAGDARKGKREWKGECRTVCHDGSKAGVPALSPTSKTQKQWDALKGKIEACVKKNGKKANAENVFEYLRGHALDSDQPETCG</sequence>